<feature type="signal peptide" evidence="2">
    <location>
        <begin position="1"/>
        <end position="20"/>
    </location>
</feature>
<organism evidence="3 4">
    <name type="scientific">Phyllosticta citribraziliensis</name>
    <dbReference type="NCBI Taxonomy" id="989973"/>
    <lineage>
        <taxon>Eukaryota</taxon>
        <taxon>Fungi</taxon>
        <taxon>Dikarya</taxon>
        <taxon>Ascomycota</taxon>
        <taxon>Pezizomycotina</taxon>
        <taxon>Dothideomycetes</taxon>
        <taxon>Dothideomycetes incertae sedis</taxon>
        <taxon>Botryosphaeriales</taxon>
        <taxon>Phyllostictaceae</taxon>
        <taxon>Phyllosticta</taxon>
    </lineage>
</organism>
<evidence type="ECO:0000313" key="4">
    <source>
        <dbReference type="Proteomes" id="UP001360953"/>
    </source>
</evidence>
<dbReference type="RefSeq" id="XP_066654575.1">
    <property type="nucleotide sequence ID" value="XM_066804055.1"/>
</dbReference>
<evidence type="ECO:0008006" key="5">
    <source>
        <dbReference type="Google" id="ProtNLM"/>
    </source>
</evidence>
<evidence type="ECO:0000256" key="2">
    <source>
        <dbReference type="SAM" id="SignalP"/>
    </source>
</evidence>
<dbReference type="GeneID" id="92036961"/>
<evidence type="ECO:0000313" key="3">
    <source>
        <dbReference type="EMBL" id="KAK7536159.1"/>
    </source>
</evidence>
<evidence type="ECO:0000256" key="1">
    <source>
        <dbReference type="SAM" id="MobiDB-lite"/>
    </source>
</evidence>
<keyword evidence="2" id="KW-0732">Signal</keyword>
<feature type="region of interest" description="Disordered" evidence="1">
    <location>
        <begin position="271"/>
        <end position="295"/>
    </location>
</feature>
<gene>
    <name evidence="3" type="ORF">J3D65DRAFT_698238</name>
</gene>
<feature type="chain" id="PRO_5047128240" description="Secreted protein" evidence="2">
    <location>
        <begin position="21"/>
        <end position="295"/>
    </location>
</feature>
<sequence length="295" mass="32306">MPLATLICSLALVRWSLVEVASMTNVNQQSKPTNAPLSFTSCRVCHDFCHQAWTACARGKIPNHPMRRSILSKRLSWYKALRTKQARKRKTTPAQPGEMDTQIRVEPQPLALPFKSALSQRIFSIVSLPNSTCAGTRHPFQPSLPPVRQGHPICSGAGAILRSSFLRRCIAIAFSIRAVRSSTVASCASVASMWSKSSLSAVRLPMPWKTPAHLDAVFSASVAASHSVVEDEEGRSCLLLLLDLTGLWAWTSYFSDFVVSFRRFLSLSLSGWPSSSSSSVEEPRSVSPSDNSTKS</sequence>
<dbReference type="EMBL" id="JBBPEH010000007">
    <property type="protein sequence ID" value="KAK7536159.1"/>
    <property type="molecule type" value="Genomic_DNA"/>
</dbReference>
<name>A0ABR1LLS9_9PEZI</name>
<accession>A0ABR1LLS9</accession>
<proteinExistence type="predicted"/>
<reference evidence="3 4" key="1">
    <citation type="submission" date="2024-04" db="EMBL/GenBank/DDBJ databases">
        <title>Phyllosticta paracitricarpa is synonymous to the EU quarantine fungus P. citricarpa based on phylogenomic analyses.</title>
        <authorList>
            <consortium name="Lawrence Berkeley National Laboratory"/>
            <person name="Van ingen-buijs V.A."/>
            <person name="Van westerhoven A.C."/>
            <person name="Haridas S."/>
            <person name="Skiadas P."/>
            <person name="Martin F."/>
            <person name="Groenewald J.Z."/>
            <person name="Crous P.W."/>
            <person name="Seidl M.F."/>
        </authorList>
    </citation>
    <scope>NUCLEOTIDE SEQUENCE [LARGE SCALE GENOMIC DNA]</scope>
    <source>
        <strain evidence="3 4">CPC 17464</strain>
    </source>
</reference>
<keyword evidence="4" id="KW-1185">Reference proteome</keyword>
<feature type="compositionally biased region" description="Low complexity" evidence="1">
    <location>
        <begin position="271"/>
        <end position="289"/>
    </location>
</feature>
<protein>
    <recommendedName>
        <fullName evidence="5">Secreted protein</fullName>
    </recommendedName>
</protein>
<comment type="caution">
    <text evidence="3">The sequence shown here is derived from an EMBL/GenBank/DDBJ whole genome shotgun (WGS) entry which is preliminary data.</text>
</comment>
<dbReference type="Proteomes" id="UP001360953">
    <property type="component" value="Unassembled WGS sequence"/>
</dbReference>